<dbReference type="Proteomes" id="UP000267606">
    <property type="component" value="Unassembled WGS sequence"/>
</dbReference>
<reference evidence="3" key="1">
    <citation type="submission" date="2016-06" db="UniProtKB">
        <authorList>
            <consortium name="WormBaseParasite"/>
        </authorList>
    </citation>
    <scope>IDENTIFICATION</scope>
</reference>
<evidence type="ECO:0000313" key="1">
    <source>
        <dbReference type="EMBL" id="VDO56762.1"/>
    </source>
</evidence>
<dbReference type="AlphaFoldDB" id="A0A183HME5"/>
<reference evidence="1 2" key="2">
    <citation type="submission" date="2018-11" db="EMBL/GenBank/DDBJ databases">
        <authorList>
            <consortium name="Pathogen Informatics"/>
        </authorList>
    </citation>
    <scope>NUCLEOTIDE SEQUENCE [LARGE SCALE GENOMIC DNA]</scope>
</reference>
<proteinExistence type="predicted"/>
<evidence type="ECO:0000313" key="3">
    <source>
        <dbReference type="WBParaSite" id="OFLC_0000865601-mRNA-1"/>
    </source>
</evidence>
<sequence length="45" mass="5525">MDLVHHFPMLLIPYHVGVSYVRHFHILYSVVHRYYPKLPVKMVYQ</sequence>
<organism evidence="3">
    <name type="scientific">Onchocerca flexuosa</name>
    <dbReference type="NCBI Taxonomy" id="387005"/>
    <lineage>
        <taxon>Eukaryota</taxon>
        <taxon>Metazoa</taxon>
        <taxon>Ecdysozoa</taxon>
        <taxon>Nematoda</taxon>
        <taxon>Chromadorea</taxon>
        <taxon>Rhabditida</taxon>
        <taxon>Spirurina</taxon>
        <taxon>Spiruromorpha</taxon>
        <taxon>Filarioidea</taxon>
        <taxon>Onchocercidae</taxon>
        <taxon>Onchocerca</taxon>
    </lineage>
</organism>
<name>A0A183HME5_9BILA</name>
<protein>
    <submittedName>
        <fullName evidence="1 3">Uncharacterized protein</fullName>
    </submittedName>
</protein>
<evidence type="ECO:0000313" key="2">
    <source>
        <dbReference type="Proteomes" id="UP000267606"/>
    </source>
</evidence>
<accession>A0A183HME5</accession>
<dbReference type="EMBL" id="UZAJ01009969">
    <property type="protein sequence ID" value="VDO56762.1"/>
    <property type="molecule type" value="Genomic_DNA"/>
</dbReference>
<gene>
    <name evidence="1" type="ORF">OFLC_LOCUS8657</name>
</gene>
<keyword evidence="2" id="KW-1185">Reference proteome</keyword>
<dbReference type="WBParaSite" id="OFLC_0000865601-mRNA-1">
    <property type="protein sequence ID" value="OFLC_0000865601-mRNA-1"/>
    <property type="gene ID" value="OFLC_0000865601"/>
</dbReference>